<proteinExistence type="predicted"/>
<gene>
    <name evidence="1" type="ORF">SDC9_168174</name>
</gene>
<protein>
    <submittedName>
        <fullName evidence="1">Uncharacterized protein</fullName>
    </submittedName>
</protein>
<sequence>MYGYYGLGQWMPQERLQQLEQMQDYTLDLERAEELLIRDGWVYDETGGAYAAGAGKLRHKLFGEGYKPLELTMTVTDDNEAANKLAAILGDSLDQVGGKLTIRKLPFDRALREYYRQDNRAFDLMFLGSNFSYLFDPSNTYIVGDQYQGTMNTSGVQDPRLEELARNITAAQPGNREAYLNRWMEFQDYWSEVLPMIPLYSNTYYDLFDSRLVGYFPQFYWSWGTAILYASLNR</sequence>
<dbReference type="GO" id="GO:1904680">
    <property type="term" value="F:peptide transmembrane transporter activity"/>
    <property type="evidence" value="ECO:0007669"/>
    <property type="project" value="TreeGrafter"/>
</dbReference>
<evidence type="ECO:0000313" key="1">
    <source>
        <dbReference type="EMBL" id="MPN20795.1"/>
    </source>
</evidence>
<dbReference type="SUPFAM" id="SSF53850">
    <property type="entry name" value="Periplasmic binding protein-like II"/>
    <property type="match status" value="1"/>
</dbReference>
<reference evidence="1" key="1">
    <citation type="submission" date="2019-08" db="EMBL/GenBank/DDBJ databases">
        <authorList>
            <person name="Kucharzyk K."/>
            <person name="Murdoch R.W."/>
            <person name="Higgins S."/>
            <person name="Loffler F."/>
        </authorList>
    </citation>
    <scope>NUCLEOTIDE SEQUENCE</scope>
</reference>
<comment type="caution">
    <text evidence="1">The sequence shown here is derived from an EMBL/GenBank/DDBJ whole genome shotgun (WGS) entry which is preliminary data.</text>
</comment>
<organism evidence="1">
    <name type="scientific">bioreactor metagenome</name>
    <dbReference type="NCBI Taxonomy" id="1076179"/>
    <lineage>
        <taxon>unclassified sequences</taxon>
        <taxon>metagenomes</taxon>
        <taxon>ecological metagenomes</taxon>
    </lineage>
</organism>
<accession>A0A645G2D9</accession>
<dbReference type="PANTHER" id="PTHR30290">
    <property type="entry name" value="PERIPLASMIC BINDING COMPONENT OF ABC TRANSPORTER"/>
    <property type="match status" value="1"/>
</dbReference>
<dbReference type="InterPro" id="IPR039424">
    <property type="entry name" value="SBP_5"/>
</dbReference>
<dbReference type="Gene3D" id="3.10.105.10">
    <property type="entry name" value="Dipeptide-binding Protein, Domain 3"/>
    <property type="match status" value="1"/>
</dbReference>
<name>A0A645G2D9_9ZZZZ</name>
<dbReference type="GO" id="GO:0015833">
    <property type="term" value="P:peptide transport"/>
    <property type="evidence" value="ECO:0007669"/>
    <property type="project" value="TreeGrafter"/>
</dbReference>
<dbReference type="EMBL" id="VSSQ01068635">
    <property type="protein sequence ID" value="MPN20795.1"/>
    <property type="molecule type" value="Genomic_DNA"/>
</dbReference>
<dbReference type="AlphaFoldDB" id="A0A645G2D9"/>